<evidence type="ECO:0000313" key="2">
    <source>
        <dbReference type="Proteomes" id="UP000256869"/>
    </source>
</evidence>
<organism evidence="1 2">
    <name type="scientific">Cohnella lupini</name>
    <dbReference type="NCBI Taxonomy" id="1294267"/>
    <lineage>
        <taxon>Bacteria</taxon>
        <taxon>Bacillati</taxon>
        <taxon>Bacillota</taxon>
        <taxon>Bacilli</taxon>
        <taxon>Bacillales</taxon>
        <taxon>Paenibacillaceae</taxon>
        <taxon>Cohnella</taxon>
    </lineage>
</organism>
<evidence type="ECO:0000313" key="1">
    <source>
        <dbReference type="EMBL" id="RED56255.1"/>
    </source>
</evidence>
<name>A0A3D9I3N8_9BACL</name>
<proteinExistence type="predicted"/>
<gene>
    <name evidence="1" type="ORF">DFP95_11429</name>
</gene>
<comment type="caution">
    <text evidence="1">The sequence shown here is derived from an EMBL/GenBank/DDBJ whole genome shotgun (WGS) entry which is preliminary data.</text>
</comment>
<dbReference type="EMBL" id="QRDY01000014">
    <property type="protein sequence ID" value="RED56255.1"/>
    <property type="molecule type" value="Genomic_DNA"/>
</dbReference>
<dbReference type="AlphaFoldDB" id="A0A3D9I3N8"/>
<protein>
    <submittedName>
        <fullName evidence="1">Uncharacterized protein</fullName>
    </submittedName>
</protein>
<reference evidence="1 2" key="1">
    <citation type="submission" date="2018-07" db="EMBL/GenBank/DDBJ databases">
        <title>Genomic Encyclopedia of Type Strains, Phase III (KMG-III): the genomes of soil and plant-associated and newly described type strains.</title>
        <authorList>
            <person name="Whitman W."/>
        </authorList>
    </citation>
    <scope>NUCLEOTIDE SEQUENCE [LARGE SCALE GENOMIC DNA]</scope>
    <source>
        <strain evidence="1 2">CECT 8236</strain>
    </source>
</reference>
<sequence>MAKSAGKQGSKLDLYIRQRLNVRIVRNLRFDVLSKLAWILFIVK</sequence>
<keyword evidence="2" id="KW-1185">Reference proteome</keyword>
<dbReference type="Proteomes" id="UP000256869">
    <property type="component" value="Unassembled WGS sequence"/>
</dbReference>
<accession>A0A3D9I3N8</accession>